<comment type="caution">
    <text evidence="1">The sequence shown here is derived from an EMBL/GenBank/DDBJ whole genome shotgun (WGS) entry which is preliminary data.</text>
</comment>
<dbReference type="InterPro" id="IPR008701">
    <property type="entry name" value="NPP1"/>
</dbReference>
<dbReference type="EMBL" id="QVQW01000026">
    <property type="protein sequence ID" value="RKU44821.1"/>
    <property type="molecule type" value="Genomic_DNA"/>
</dbReference>
<sequence>MLQIVPAKHQNATNNLHTSNTVYLTRRLTMLTSISSRLTALLALTYLTPAAAHPALSPRGKPSPPKFIPQNATFGDLRWQPALDFDQDGCYNVPAISATGDIAQGLYNRVQGLSSHCHDASDLDNNNVYSRQRCNNGWCAYFYEYYFEKDVAVPWFVFDVGHRHDWEHIVVWVQNYTTAKYVAASRHGKFDVRPASKVHWDGSHPKMVYHKELLGTHTFRFAKSEDDKVENHKGTWFRGPLVSYNGFPPGVRDKLFAHTFGHGTIAFKDEWFASNLKNAMPNGIKFDPGKDVRSPGTPGLCNPAEQEVAAKLVTLSTSIGQFDALICQ</sequence>
<evidence type="ECO:0008006" key="3">
    <source>
        <dbReference type="Google" id="ProtNLM"/>
    </source>
</evidence>
<dbReference type="OrthoDB" id="89086at2759"/>
<evidence type="ECO:0000313" key="1">
    <source>
        <dbReference type="EMBL" id="RKU44821.1"/>
    </source>
</evidence>
<accession>A0A420YAA9</accession>
<dbReference type="STRING" id="177199.A0A420YAA9"/>
<dbReference type="AlphaFoldDB" id="A0A420YAA9"/>
<name>A0A420YAA9_9PEZI</name>
<evidence type="ECO:0000313" key="2">
    <source>
        <dbReference type="Proteomes" id="UP000275385"/>
    </source>
</evidence>
<dbReference type="Proteomes" id="UP000275385">
    <property type="component" value="Unassembled WGS sequence"/>
</dbReference>
<dbReference type="Pfam" id="PF05630">
    <property type="entry name" value="NPP1"/>
    <property type="match status" value="1"/>
</dbReference>
<gene>
    <name evidence="1" type="ORF">DL546_002407</name>
</gene>
<dbReference type="PANTHER" id="PTHR33657">
    <property type="entry name" value="DOMAIN PROTEIN, PUTATIVE (AFU_ORTHOLOGUE AFUA_5G00600)-RELATED"/>
    <property type="match status" value="1"/>
</dbReference>
<proteinExistence type="predicted"/>
<keyword evidence="2" id="KW-1185">Reference proteome</keyword>
<dbReference type="PANTHER" id="PTHR33657:SF6">
    <property type="entry name" value="SECRETED PROTEIN"/>
    <property type="match status" value="1"/>
</dbReference>
<protein>
    <recommendedName>
        <fullName evidence="3">Secreted protein</fullName>
    </recommendedName>
</protein>
<organism evidence="1 2">
    <name type="scientific">Coniochaeta pulveracea</name>
    <dbReference type="NCBI Taxonomy" id="177199"/>
    <lineage>
        <taxon>Eukaryota</taxon>
        <taxon>Fungi</taxon>
        <taxon>Dikarya</taxon>
        <taxon>Ascomycota</taxon>
        <taxon>Pezizomycotina</taxon>
        <taxon>Sordariomycetes</taxon>
        <taxon>Sordariomycetidae</taxon>
        <taxon>Coniochaetales</taxon>
        <taxon>Coniochaetaceae</taxon>
        <taxon>Coniochaeta</taxon>
    </lineage>
</organism>
<reference evidence="1 2" key="1">
    <citation type="submission" date="2018-08" db="EMBL/GenBank/DDBJ databases">
        <title>Draft genome of the lignicolous fungus Coniochaeta pulveracea.</title>
        <authorList>
            <person name="Borstlap C.J."/>
            <person name="De Witt R.N."/>
            <person name="Botha A."/>
            <person name="Volschenk H."/>
        </authorList>
    </citation>
    <scope>NUCLEOTIDE SEQUENCE [LARGE SCALE GENOMIC DNA]</scope>
    <source>
        <strain evidence="1 2">CAB683</strain>
    </source>
</reference>